<reference evidence="11" key="1">
    <citation type="journal article" date="2020" name="MBio">
        <title>Horizontal gene transfer to a defensive symbiont with a reduced genome amongst a multipartite beetle microbiome.</title>
        <authorList>
            <person name="Waterworth S.C."/>
            <person name="Florez L.V."/>
            <person name="Rees E.R."/>
            <person name="Hertweck C."/>
            <person name="Kaltenpoth M."/>
            <person name="Kwan J.C."/>
        </authorList>
    </citation>
    <scope>NUCLEOTIDE SEQUENCE [LARGE SCALE GENOMIC DNA]</scope>
</reference>
<keyword evidence="2 8" id="KW-0813">Transport</keyword>
<evidence type="ECO:0000256" key="4">
    <source>
        <dbReference type="ARBA" id="ARBA00022519"/>
    </source>
</evidence>
<comment type="similarity">
    <text evidence="8">Belongs to the binding-protein-dependent transport system permease family.</text>
</comment>
<dbReference type="SUPFAM" id="SSF161098">
    <property type="entry name" value="MetI-like"/>
    <property type="match status" value="2"/>
</dbReference>
<feature type="domain" description="ABC transmembrane type-1" evidence="9">
    <location>
        <begin position="382"/>
        <end position="520"/>
    </location>
</feature>
<feature type="domain" description="ABC transmembrane type-1" evidence="9">
    <location>
        <begin position="88"/>
        <end position="296"/>
    </location>
</feature>
<evidence type="ECO:0000313" key="10">
    <source>
        <dbReference type="EMBL" id="KAF1023554.1"/>
    </source>
</evidence>
<protein>
    <submittedName>
        <fullName evidence="10">Inner membrane ABC transporter permease protein YdcU</fullName>
    </submittedName>
</protein>
<evidence type="ECO:0000313" key="11">
    <source>
        <dbReference type="Proteomes" id="UP000461670"/>
    </source>
</evidence>
<evidence type="ECO:0000256" key="2">
    <source>
        <dbReference type="ARBA" id="ARBA00022448"/>
    </source>
</evidence>
<keyword evidence="5 8" id="KW-0812">Transmembrane</keyword>
<gene>
    <name evidence="10" type="primary">ydcU</name>
    <name evidence="10" type="ORF">GAK30_00506</name>
</gene>
<evidence type="ECO:0000256" key="8">
    <source>
        <dbReference type="RuleBase" id="RU363032"/>
    </source>
</evidence>
<dbReference type="GO" id="GO:0005886">
    <property type="term" value="C:plasma membrane"/>
    <property type="evidence" value="ECO:0007669"/>
    <property type="project" value="UniProtKB-SubCell"/>
</dbReference>
<keyword evidence="6 8" id="KW-1133">Transmembrane helix</keyword>
<keyword evidence="3" id="KW-1003">Cell membrane</keyword>
<feature type="transmembrane region" description="Helical" evidence="8">
    <location>
        <begin position="123"/>
        <end position="146"/>
    </location>
</feature>
<feature type="transmembrane region" description="Helical" evidence="8">
    <location>
        <begin position="92"/>
        <end position="116"/>
    </location>
</feature>
<feature type="transmembrane region" description="Helical" evidence="8">
    <location>
        <begin position="37"/>
        <end position="54"/>
    </location>
</feature>
<keyword evidence="7 8" id="KW-0472">Membrane</keyword>
<dbReference type="Pfam" id="PF00528">
    <property type="entry name" value="BPD_transp_1"/>
    <property type="match status" value="1"/>
</dbReference>
<comment type="subcellular location">
    <subcellularLocation>
        <location evidence="1">Cell inner membrane</location>
        <topology evidence="1">Multi-pass membrane protein</topology>
    </subcellularLocation>
    <subcellularLocation>
        <location evidence="8">Cell membrane</location>
        <topology evidence="8">Multi-pass membrane protein</topology>
    </subcellularLocation>
</comment>
<feature type="transmembrane region" description="Helical" evidence="8">
    <location>
        <begin position="329"/>
        <end position="351"/>
    </location>
</feature>
<keyword evidence="4" id="KW-0997">Cell inner membrane</keyword>
<evidence type="ECO:0000256" key="6">
    <source>
        <dbReference type="ARBA" id="ARBA00022989"/>
    </source>
</evidence>
<feature type="transmembrane region" description="Helical" evidence="8">
    <location>
        <begin position="448"/>
        <end position="472"/>
    </location>
</feature>
<dbReference type="InterPro" id="IPR000515">
    <property type="entry name" value="MetI-like"/>
</dbReference>
<dbReference type="AlphaFoldDB" id="A0A7V8FRV5"/>
<dbReference type="PROSITE" id="PS50928">
    <property type="entry name" value="ABC_TM1"/>
    <property type="match status" value="2"/>
</dbReference>
<accession>A0A7V8FRV5</accession>
<feature type="transmembrane region" description="Helical" evidence="8">
    <location>
        <begin position="169"/>
        <end position="190"/>
    </location>
</feature>
<feature type="transmembrane region" description="Helical" evidence="8">
    <location>
        <begin position="274"/>
        <end position="295"/>
    </location>
</feature>
<dbReference type="Gene3D" id="1.10.3720.10">
    <property type="entry name" value="MetI-like"/>
    <property type="match status" value="2"/>
</dbReference>
<dbReference type="CDD" id="cd06261">
    <property type="entry name" value="TM_PBP2"/>
    <property type="match status" value="2"/>
</dbReference>
<evidence type="ECO:0000259" key="9">
    <source>
        <dbReference type="PROSITE" id="PS50928"/>
    </source>
</evidence>
<dbReference type="GO" id="GO:0055085">
    <property type="term" value="P:transmembrane transport"/>
    <property type="evidence" value="ECO:0007669"/>
    <property type="project" value="InterPro"/>
</dbReference>
<dbReference type="PANTHER" id="PTHR43357:SF3">
    <property type="entry name" value="FE(3+)-TRANSPORT SYSTEM PERMEASE PROTEIN FBPB 2"/>
    <property type="match status" value="1"/>
</dbReference>
<feature type="transmembrane region" description="Helical" evidence="8">
    <location>
        <begin position="420"/>
        <end position="442"/>
    </location>
</feature>
<sequence length="520" mass="53940">MTFIALHDKPVPLALEPAWPLAPTPASTPALPPPDRAWRPLMLLLAGVTLLSLLPSLRLLWEALAGIGLGAASPLARVLADPATWQAAVHTLAVGAGGTVLAVALGAFFALAVTLTDLPRRGLWVFAFMLPLMIPPQVTALAWLQLAGPSSTLLLSLGLAPALGSPQPLYSPGGIVLLLGVQHAPLVFLAMRASLLALPADLCEAARLAGATPVRVLRDVVLPLARPGLVAGAAMAFVSALGNFGIPAMLGIPVGYYTLPTLIYQKLASFGPGMLGQMAALSLLVGVLAAAGVALQARLQARAAYRLIGLPGRPAVLALGRWRGPLQAVLALLLAFVLVAPLMALVASSLVPAMGVPLSAQSATLHAYAEMLGRQGVTWRAAGNSLLLAGGAAGVLMLLALPLAWVMARRPGRWVQAANVSLEIPYALPGTVLAVACILLLARPLPLLQISLYGTLAIIFVAYLARFAVVALKPVQAGLRQLDPALEEAAQLAGASSGSSTSRRRRCWRRPPLQGPCWCF</sequence>
<feature type="transmembrane region" description="Helical" evidence="8">
    <location>
        <begin position="386"/>
        <end position="408"/>
    </location>
</feature>
<feature type="transmembrane region" description="Helical" evidence="8">
    <location>
        <begin position="228"/>
        <end position="254"/>
    </location>
</feature>
<dbReference type="PANTHER" id="PTHR43357">
    <property type="entry name" value="INNER MEMBRANE ABC TRANSPORTER PERMEASE PROTEIN YDCV"/>
    <property type="match status" value="1"/>
</dbReference>
<evidence type="ECO:0000256" key="3">
    <source>
        <dbReference type="ARBA" id="ARBA00022475"/>
    </source>
</evidence>
<name>A0A7V8FRV5_9BURK</name>
<evidence type="ECO:0000256" key="7">
    <source>
        <dbReference type="ARBA" id="ARBA00023136"/>
    </source>
</evidence>
<evidence type="ECO:0000256" key="5">
    <source>
        <dbReference type="ARBA" id="ARBA00022692"/>
    </source>
</evidence>
<comment type="caution">
    <text evidence="10">The sequence shown here is derived from an EMBL/GenBank/DDBJ whole genome shotgun (WGS) entry which is preliminary data.</text>
</comment>
<dbReference type="EMBL" id="WNDQ01000004">
    <property type="protein sequence ID" value="KAF1023554.1"/>
    <property type="molecule type" value="Genomic_DNA"/>
</dbReference>
<dbReference type="InterPro" id="IPR035906">
    <property type="entry name" value="MetI-like_sf"/>
</dbReference>
<dbReference type="Proteomes" id="UP000461670">
    <property type="component" value="Unassembled WGS sequence"/>
</dbReference>
<feature type="transmembrane region" description="Helical" evidence="8">
    <location>
        <begin position="59"/>
        <end position="80"/>
    </location>
</feature>
<organism evidence="10 11">
    <name type="scientific">Paracidovorax wautersii</name>
    <dbReference type="NCBI Taxonomy" id="1177982"/>
    <lineage>
        <taxon>Bacteria</taxon>
        <taxon>Pseudomonadati</taxon>
        <taxon>Pseudomonadota</taxon>
        <taxon>Betaproteobacteria</taxon>
        <taxon>Burkholderiales</taxon>
        <taxon>Comamonadaceae</taxon>
        <taxon>Paracidovorax</taxon>
    </lineage>
</organism>
<proteinExistence type="inferred from homology"/>
<evidence type="ECO:0000256" key="1">
    <source>
        <dbReference type="ARBA" id="ARBA00004429"/>
    </source>
</evidence>